<evidence type="ECO:0000313" key="7">
    <source>
        <dbReference type="EMBL" id="TWS98754.1"/>
    </source>
</evidence>
<feature type="domain" description="ABC-2 type transporter transmembrane" evidence="6">
    <location>
        <begin position="52"/>
        <end position="226"/>
    </location>
</feature>
<evidence type="ECO:0000256" key="4">
    <source>
        <dbReference type="ARBA" id="ARBA00023136"/>
    </source>
</evidence>
<organism evidence="7 8">
    <name type="scientific">Streptococcus cuniculipharyngis</name>
    <dbReference type="NCBI Taxonomy" id="1562651"/>
    <lineage>
        <taxon>Bacteria</taxon>
        <taxon>Bacillati</taxon>
        <taxon>Bacillota</taxon>
        <taxon>Bacilli</taxon>
        <taxon>Lactobacillales</taxon>
        <taxon>Streptococcaceae</taxon>
        <taxon>Streptococcus</taxon>
    </lineage>
</organism>
<reference evidence="7 8" key="1">
    <citation type="submission" date="2019-08" db="EMBL/GenBank/DDBJ databases">
        <authorList>
            <person name="Lei W."/>
        </authorList>
    </citation>
    <scope>NUCLEOTIDE SEQUENCE [LARGE SCALE GENOMIC DNA]</scope>
    <source>
        <strain evidence="7 8">CCUG 66496</strain>
    </source>
</reference>
<accession>A0A5C5SDA7</accession>
<comment type="subcellular location">
    <subcellularLocation>
        <location evidence="1">Membrane</location>
        <topology evidence="1">Multi-pass membrane protein</topology>
    </subcellularLocation>
</comment>
<protein>
    <submittedName>
        <fullName evidence="7">ABC transporter permease</fullName>
    </submittedName>
</protein>
<dbReference type="RefSeq" id="WP_146565624.1">
    <property type="nucleotide sequence ID" value="NZ_VOHL01000001.1"/>
</dbReference>
<gene>
    <name evidence="7" type="ORF">FRX57_00570</name>
</gene>
<dbReference type="OrthoDB" id="2136245at2"/>
<evidence type="ECO:0000256" key="1">
    <source>
        <dbReference type="ARBA" id="ARBA00004141"/>
    </source>
</evidence>
<evidence type="ECO:0000313" key="8">
    <source>
        <dbReference type="Proteomes" id="UP000317430"/>
    </source>
</evidence>
<keyword evidence="3 5" id="KW-1133">Transmembrane helix</keyword>
<feature type="transmembrane region" description="Helical" evidence="5">
    <location>
        <begin position="207"/>
        <end position="229"/>
    </location>
</feature>
<keyword evidence="8" id="KW-1185">Reference proteome</keyword>
<proteinExistence type="predicted"/>
<feature type="transmembrane region" description="Helical" evidence="5">
    <location>
        <begin position="97"/>
        <end position="116"/>
    </location>
</feature>
<dbReference type="EMBL" id="VOHL01000001">
    <property type="protein sequence ID" value="TWS98754.1"/>
    <property type="molecule type" value="Genomic_DNA"/>
</dbReference>
<sequence>MLRRLTNLLWLRKQIMMSNKGMLLSLVIPFFLLYFYKFINSRNGSLPEEASIFLTMFCLNFFFNISIGIVISSILTEEKEKGNLRTLILTGVRPLEYILSTLVFPFLHALVLIVAAPLVLELSLSRNFIPYVLITILTALLVMLMYLVLGTFCKNQVNLQVYSFPVMLVCMMLPNLVVLFPAAKWLVDLSFMGLYSKLFYDWQNFSWASSWFQVLAFLVWTALLVYVSIRRVKQLKSLA</sequence>
<dbReference type="Proteomes" id="UP000317430">
    <property type="component" value="Unassembled WGS sequence"/>
</dbReference>
<evidence type="ECO:0000259" key="6">
    <source>
        <dbReference type="Pfam" id="PF12698"/>
    </source>
</evidence>
<keyword evidence="2 5" id="KW-0812">Transmembrane</keyword>
<evidence type="ECO:0000256" key="5">
    <source>
        <dbReference type="SAM" id="Phobius"/>
    </source>
</evidence>
<name>A0A5C5SDA7_9STRE</name>
<keyword evidence="4 5" id="KW-0472">Membrane</keyword>
<dbReference type="InterPro" id="IPR013525">
    <property type="entry name" value="ABC2_TM"/>
</dbReference>
<dbReference type="Pfam" id="PF12698">
    <property type="entry name" value="ABC2_membrane_3"/>
    <property type="match status" value="1"/>
</dbReference>
<feature type="transmembrane region" description="Helical" evidence="5">
    <location>
        <begin position="128"/>
        <end position="149"/>
    </location>
</feature>
<comment type="caution">
    <text evidence="7">The sequence shown here is derived from an EMBL/GenBank/DDBJ whole genome shotgun (WGS) entry which is preliminary data.</text>
</comment>
<evidence type="ECO:0000256" key="2">
    <source>
        <dbReference type="ARBA" id="ARBA00022692"/>
    </source>
</evidence>
<dbReference type="AlphaFoldDB" id="A0A5C5SDA7"/>
<feature type="transmembrane region" description="Helical" evidence="5">
    <location>
        <begin position="51"/>
        <end position="76"/>
    </location>
</feature>
<dbReference type="GO" id="GO:0140359">
    <property type="term" value="F:ABC-type transporter activity"/>
    <property type="evidence" value="ECO:0007669"/>
    <property type="project" value="InterPro"/>
</dbReference>
<evidence type="ECO:0000256" key="3">
    <source>
        <dbReference type="ARBA" id="ARBA00022989"/>
    </source>
</evidence>
<feature type="transmembrane region" description="Helical" evidence="5">
    <location>
        <begin position="21"/>
        <end position="39"/>
    </location>
</feature>
<feature type="transmembrane region" description="Helical" evidence="5">
    <location>
        <begin position="161"/>
        <end position="187"/>
    </location>
</feature>
<dbReference type="GO" id="GO:0016020">
    <property type="term" value="C:membrane"/>
    <property type="evidence" value="ECO:0007669"/>
    <property type="project" value="UniProtKB-SubCell"/>
</dbReference>